<sequence length="115" mass="13090">MFTTATIKQLNTALDYVNTLYDDNIVFKSEPILKGNRIHFTLTVKDSSAAGSRIGNSGRKVKAACWHVHGHFFEFLFDDGVELIIVLGKYMKSNADNWKDWEVSYAYNMSQLCNC</sequence>
<evidence type="ECO:0000313" key="1">
    <source>
        <dbReference type="EMBL" id="KKL47212.1"/>
    </source>
</evidence>
<gene>
    <name evidence="1" type="ORF">LCGC14_2337770</name>
</gene>
<accession>A0A0F9F7X6</accession>
<reference evidence="1" key="1">
    <citation type="journal article" date="2015" name="Nature">
        <title>Complex archaea that bridge the gap between prokaryotes and eukaryotes.</title>
        <authorList>
            <person name="Spang A."/>
            <person name="Saw J.H."/>
            <person name="Jorgensen S.L."/>
            <person name="Zaremba-Niedzwiedzka K."/>
            <person name="Martijn J."/>
            <person name="Lind A.E."/>
            <person name="van Eijk R."/>
            <person name="Schleper C."/>
            <person name="Guy L."/>
            <person name="Ettema T.J."/>
        </authorList>
    </citation>
    <scope>NUCLEOTIDE SEQUENCE</scope>
</reference>
<organism evidence="1">
    <name type="scientific">marine sediment metagenome</name>
    <dbReference type="NCBI Taxonomy" id="412755"/>
    <lineage>
        <taxon>unclassified sequences</taxon>
        <taxon>metagenomes</taxon>
        <taxon>ecological metagenomes</taxon>
    </lineage>
</organism>
<comment type="caution">
    <text evidence="1">The sequence shown here is derived from an EMBL/GenBank/DDBJ whole genome shotgun (WGS) entry which is preliminary data.</text>
</comment>
<protein>
    <submittedName>
        <fullName evidence="1">Uncharacterized protein</fullName>
    </submittedName>
</protein>
<name>A0A0F9F7X6_9ZZZZ</name>
<proteinExistence type="predicted"/>
<dbReference type="AlphaFoldDB" id="A0A0F9F7X6"/>
<dbReference type="EMBL" id="LAZR01033746">
    <property type="protein sequence ID" value="KKL47212.1"/>
    <property type="molecule type" value="Genomic_DNA"/>
</dbReference>